<feature type="transmembrane region" description="Helical" evidence="34">
    <location>
        <begin position="212"/>
        <end position="232"/>
    </location>
</feature>
<feature type="transmembrane region" description="Helical" evidence="34">
    <location>
        <begin position="92"/>
        <end position="111"/>
    </location>
</feature>
<evidence type="ECO:0000256" key="4">
    <source>
        <dbReference type="ARBA" id="ARBA00004496"/>
    </source>
</evidence>
<keyword evidence="26 31" id="KW-0464">Manganese</keyword>
<evidence type="ECO:0000256" key="29">
    <source>
        <dbReference type="PIRNR" id="PIRNR039050"/>
    </source>
</evidence>
<comment type="caution">
    <text evidence="36">The sequence shown here is derived from an EMBL/GenBank/DDBJ whole genome shotgun (WGS) entry which is preliminary data.</text>
</comment>
<keyword evidence="23" id="KW-0333">Golgi apparatus</keyword>
<keyword evidence="21 34" id="KW-1133">Transmembrane helix</keyword>
<dbReference type="Proteomes" id="UP000324632">
    <property type="component" value="Chromosome 18"/>
</dbReference>
<feature type="binding site" evidence="31">
    <location>
        <position position="311"/>
    </location>
    <ligand>
        <name>Mg(2+)</name>
        <dbReference type="ChEBI" id="CHEBI:18420"/>
        <label>2</label>
        <note>catalytic</note>
    </ligand>
</feature>
<evidence type="ECO:0000256" key="3">
    <source>
        <dbReference type="ARBA" id="ARBA00004138"/>
    </source>
</evidence>
<dbReference type="InterPro" id="IPR029787">
    <property type="entry name" value="Nucleotide_cyclase"/>
</dbReference>
<reference evidence="36 37" key="1">
    <citation type="journal article" date="2019" name="Mol. Ecol. Resour.">
        <title>Chromosome-level genome assembly of Triplophysa tibetana, a fish adapted to the harsh high-altitude environment of the Tibetan Plateau.</title>
        <authorList>
            <person name="Yang X."/>
            <person name="Liu H."/>
            <person name="Ma Z."/>
            <person name="Zou Y."/>
            <person name="Zou M."/>
            <person name="Mao Y."/>
            <person name="Li X."/>
            <person name="Wang H."/>
            <person name="Chen T."/>
            <person name="Wang W."/>
            <person name="Yang R."/>
        </authorList>
    </citation>
    <scope>NUCLEOTIDE SEQUENCE [LARGE SCALE GENOMIC DNA]</scope>
    <source>
        <strain evidence="36">TTIB1903HZAU</strain>
        <tissue evidence="36">Muscle</tissue>
    </source>
</reference>
<dbReference type="GO" id="GO:0007608">
    <property type="term" value="P:sensory perception of smell"/>
    <property type="evidence" value="ECO:0007669"/>
    <property type="project" value="UniProtKB-KW"/>
</dbReference>
<evidence type="ECO:0000256" key="23">
    <source>
        <dbReference type="ARBA" id="ARBA00023034"/>
    </source>
</evidence>
<dbReference type="SUPFAM" id="SSF55073">
    <property type="entry name" value="Nucleotide cyclase"/>
    <property type="match status" value="2"/>
</dbReference>
<feature type="domain" description="Guanylate cyclase" evidence="35">
    <location>
        <begin position="306"/>
        <end position="433"/>
    </location>
</feature>
<dbReference type="GO" id="GO:0005516">
    <property type="term" value="F:calmodulin binding"/>
    <property type="evidence" value="ECO:0007669"/>
    <property type="project" value="UniProtKB-KW"/>
</dbReference>
<feature type="binding site" evidence="31">
    <location>
        <position position="355"/>
    </location>
    <ligand>
        <name>Mg(2+)</name>
        <dbReference type="ChEBI" id="CHEBI:18420"/>
        <label>2</label>
        <note>catalytic</note>
    </ligand>
</feature>
<dbReference type="GO" id="GO:0005524">
    <property type="term" value="F:ATP binding"/>
    <property type="evidence" value="ECO:0007669"/>
    <property type="project" value="UniProtKB-UniRule"/>
</dbReference>
<gene>
    <name evidence="36" type="ORF">E1301_Tti005526</name>
</gene>
<dbReference type="GO" id="GO:0005929">
    <property type="term" value="C:cilium"/>
    <property type="evidence" value="ECO:0007669"/>
    <property type="project" value="UniProtKB-SubCell"/>
</dbReference>
<feature type="transmembrane region" description="Helical" evidence="34">
    <location>
        <begin position="163"/>
        <end position="191"/>
    </location>
</feature>
<dbReference type="GO" id="GO:0007189">
    <property type="term" value="P:adenylate cyclase-activating G protein-coupled receptor signaling pathway"/>
    <property type="evidence" value="ECO:0007669"/>
    <property type="project" value="TreeGrafter"/>
</dbReference>
<evidence type="ECO:0000313" key="37">
    <source>
        <dbReference type="Proteomes" id="UP000324632"/>
    </source>
</evidence>
<feature type="transmembrane region" description="Helical" evidence="34">
    <location>
        <begin position="609"/>
        <end position="632"/>
    </location>
</feature>
<feature type="binding site" evidence="31">
    <location>
        <position position="311"/>
    </location>
    <ligand>
        <name>Mg(2+)</name>
        <dbReference type="ChEBI" id="CHEBI:18420"/>
        <label>1</label>
        <note>catalytic</note>
    </ligand>
</feature>
<comment type="cofactor">
    <cofactor evidence="31">
        <name>Mg(2+)</name>
        <dbReference type="ChEBI" id="CHEBI:18420"/>
    </cofactor>
    <cofactor evidence="31">
        <name>Mn(2+)</name>
        <dbReference type="ChEBI" id="CHEBI:29035"/>
    </cofactor>
    <text evidence="31">Binds 2 magnesium ions per subunit. Is also active with manganese (in vitro).</text>
</comment>
<organism evidence="36 37">
    <name type="scientific">Triplophysa tibetana</name>
    <dbReference type="NCBI Taxonomy" id="1572043"/>
    <lineage>
        <taxon>Eukaryota</taxon>
        <taxon>Metazoa</taxon>
        <taxon>Chordata</taxon>
        <taxon>Craniata</taxon>
        <taxon>Vertebrata</taxon>
        <taxon>Euteleostomi</taxon>
        <taxon>Actinopterygii</taxon>
        <taxon>Neopterygii</taxon>
        <taxon>Teleostei</taxon>
        <taxon>Ostariophysi</taxon>
        <taxon>Cypriniformes</taxon>
        <taxon>Nemacheilidae</taxon>
        <taxon>Triplophysa</taxon>
    </lineage>
</organism>
<name>A0A5A9NE47_9TELE</name>
<evidence type="ECO:0000256" key="28">
    <source>
        <dbReference type="ARBA" id="ARBA00023273"/>
    </source>
</evidence>
<keyword evidence="20" id="KW-0112">Calmodulin-binding</keyword>
<evidence type="ECO:0000256" key="2">
    <source>
        <dbReference type="ARBA" id="ARBA00001936"/>
    </source>
</evidence>
<keyword evidence="22 29" id="KW-0115">cAMP biosynthesis</keyword>
<evidence type="ECO:0000256" key="6">
    <source>
        <dbReference type="ARBA" id="ARBA00004651"/>
    </source>
</evidence>
<evidence type="ECO:0000256" key="18">
    <source>
        <dbReference type="ARBA" id="ARBA00022842"/>
    </source>
</evidence>
<feature type="transmembrane region" description="Helical" evidence="34">
    <location>
        <begin position="667"/>
        <end position="685"/>
    </location>
</feature>
<feature type="binding site" evidence="30">
    <location>
        <position position="399"/>
    </location>
    <ligand>
        <name>ATP</name>
        <dbReference type="ChEBI" id="CHEBI:30616"/>
    </ligand>
</feature>
<keyword evidence="15" id="KW-0677">Repeat</keyword>
<evidence type="ECO:0000256" key="27">
    <source>
        <dbReference type="ARBA" id="ARBA00023239"/>
    </source>
</evidence>
<feature type="binding site" evidence="30">
    <location>
        <begin position="353"/>
        <end position="355"/>
    </location>
    <ligand>
        <name>ATP</name>
        <dbReference type="ChEBI" id="CHEBI:30616"/>
    </ligand>
</feature>
<comment type="cofactor">
    <cofactor evidence="2">
        <name>Mn(2+)</name>
        <dbReference type="ChEBI" id="CHEBI:29035"/>
    </cofactor>
</comment>
<proteinExistence type="inferred from homology"/>
<evidence type="ECO:0000256" key="31">
    <source>
        <dbReference type="PIRSR" id="PIRSR039050-51"/>
    </source>
</evidence>
<feature type="domain" description="Guanylate cyclase" evidence="35">
    <location>
        <begin position="816"/>
        <end position="969"/>
    </location>
</feature>
<evidence type="ECO:0000256" key="30">
    <source>
        <dbReference type="PIRSR" id="PIRSR039050-50"/>
    </source>
</evidence>
<evidence type="ECO:0000313" key="36">
    <source>
        <dbReference type="EMBL" id="KAA0708284.1"/>
    </source>
</evidence>
<protein>
    <recommendedName>
        <fullName evidence="29">adenylate cyclase</fullName>
        <ecNumber evidence="29">4.6.1.1</ecNumber>
    </recommendedName>
</protein>
<keyword evidence="10" id="KW-0597">Phosphoprotein</keyword>
<comment type="subcellular location">
    <subcellularLocation>
        <location evidence="6">Cell membrane</location>
        <topology evidence="6">Multi-pass membrane protein</topology>
    </subcellularLocation>
    <subcellularLocation>
        <location evidence="3">Cell projection</location>
        <location evidence="3">Cilium</location>
    </subcellularLocation>
    <subcellularLocation>
        <location evidence="4">Cytoplasm</location>
    </subcellularLocation>
    <subcellularLocation>
        <location evidence="5">Golgi apparatus</location>
    </subcellularLocation>
</comment>
<comment type="similarity">
    <text evidence="29 32">Belongs to the adenylyl cyclase class-4/guanylyl cyclase family.</text>
</comment>
<feature type="binding site" evidence="30">
    <location>
        <position position="1003"/>
    </location>
    <ligand>
        <name>ATP</name>
        <dbReference type="ChEBI" id="CHEBI:30616"/>
    </ligand>
</feature>
<keyword evidence="8" id="KW-0963">Cytoplasm</keyword>
<keyword evidence="14" id="KW-0552">Olfaction</keyword>
<dbReference type="Gene3D" id="3.30.70.1230">
    <property type="entry name" value="Nucleotide cyclase"/>
    <property type="match status" value="2"/>
</dbReference>
<evidence type="ECO:0000256" key="9">
    <source>
        <dbReference type="ARBA" id="ARBA00022499"/>
    </source>
</evidence>
<evidence type="ECO:0000256" key="20">
    <source>
        <dbReference type="ARBA" id="ARBA00022860"/>
    </source>
</evidence>
<evidence type="ECO:0000256" key="33">
    <source>
        <dbReference type="SAM" id="MobiDB-lite"/>
    </source>
</evidence>
<feature type="transmembrane region" description="Helical" evidence="34">
    <location>
        <begin position="733"/>
        <end position="750"/>
    </location>
</feature>
<keyword evidence="12 34" id="KW-0812">Transmembrane</keyword>
<evidence type="ECO:0000256" key="5">
    <source>
        <dbReference type="ARBA" id="ARBA00004555"/>
    </source>
</evidence>
<evidence type="ECO:0000256" key="25">
    <source>
        <dbReference type="ARBA" id="ARBA00023180"/>
    </source>
</evidence>
<feature type="transmembrane region" description="Helical" evidence="34">
    <location>
        <begin position="582"/>
        <end position="602"/>
    </location>
</feature>
<dbReference type="InterPro" id="IPR032628">
    <property type="entry name" value="AC_N"/>
</dbReference>
<keyword evidence="7" id="KW-1003">Cell membrane</keyword>
<feature type="compositionally biased region" description="Polar residues" evidence="33">
    <location>
        <begin position="493"/>
        <end position="511"/>
    </location>
</feature>
<keyword evidence="13 29" id="KW-0479">Metal-binding</keyword>
<evidence type="ECO:0000256" key="8">
    <source>
        <dbReference type="ARBA" id="ARBA00022490"/>
    </source>
</evidence>
<evidence type="ECO:0000256" key="17">
    <source>
        <dbReference type="ARBA" id="ARBA00022840"/>
    </source>
</evidence>
<comment type="function">
    <text evidence="29">Catalyzes the formation of the signaling molecule cAMP in response to G-protein signaling.</text>
</comment>
<dbReference type="GO" id="GO:0046872">
    <property type="term" value="F:metal ion binding"/>
    <property type="evidence" value="ECO:0007669"/>
    <property type="project" value="UniProtKB-KW"/>
</dbReference>
<dbReference type="PIRSF" id="PIRSF039050">
    <property type="entry name" value="Ade_cyc"/>
    <property type="match status" value="1"/>
</dbReference>
<dbReference type="AlphaFoldDB" id="A0A5A9NE47"/>
<sequence>MSVNGIQDGPVTVSGAHTAGSAHKTTRRSGGFLSLPRFMRLTFAPESLEKVYQTYFMRQREETLLVLTVFAALFNSYVIVMCAVVYSQDKLNTLAVAAAGLASNILLYILYRFRLLPASVSRGLVPYALWLLITLHVLCYYSLNFGGFYAAGDSVGWQTFFIFSFFLTLPLPLAPIALLSALSCAAHTLLLGFTIAERQKYKTDITILTRQLVANLMLFFAAMLVGVTAYFMSDRRYRIAFLEAKQSLEVNLTLKEQSHQQEDLLLSILPRHIAEEMLQGMKTGANEKSDAQQFNTMYMYRHENVSILFADIVGFTQLSSAVTPRELVKLLNELFARFDKLAEQHHQLRIKILGDCYYCICGLPDYREDHAACSIMMGLSMVDAISYVREKTKTGVDMRVGVHTGTVLGGVMGQKRWQFDVWSTDVTVANKMESGGIPGRVHISQSTKDCLQEGLFELEPGEGGDRCDYLMEKGIDTYLVLVQEEKKKSNGVSNGALINTTETTGSNTSLKKTPEDTETQFLSVCDVSAVSAEQRDRCGDVRGTGSDPSSHLEEKRTAVLTLMFMDPELESRYSADKESRTGVAFSCCCVILVFTSAMEILIDPQLIVNYVTLAVGEVLLLILTLCSLAAIFPRLSCVQPPLLLLNSSSGVTLESLGDGGCAENPTHYGYISVLSLIASVMLVQLSHVVKLALMMLVTIATGAVNIYSWMYIYDIYDFIRHLEYRYTVVPTRYLLTVMIIIMMLSLYYFARHVERQSRKLFLWKIAVHDQKEKVYEMRTYNEALVTNMLPEHVAKHFLGSKKRDEELYSQSYDEVGVMFASIPNFSDFYTEESINNGGLECLRILNEIISDFDSKLLDRSEFRHITKIKTIGSTYMAASGVTPESNFTGYETHKLENPSILDRWQHFADLADFALAMKVTLNNLNKQSFNSFMLRIGLNMGGVLAGVIGARKPHFDIWGNTVNVASRMESTGVMGNTQVVEDCYNILKEYGFRFVRRGPIYVKGKGELLTYFMKGKDKPVTKTAVVSLPHQILQS</sequence>
<dbReference type="GO" id="GO:0005794">
    <property type="term" value="C:Golgi apparatus"/>
    <property type="evidence" value="ECO:0007669"/>
    <property type="project" value="UniProtKB-SubCell"/>
</dbReference>
<dbReference type="GO" id="GO:0005886">
    <property type="term" value="C:plasma membrane"/>
    <property type="evidence" value="ECO:0007669"/>
    <property type="project" value="UniProtKB-SubCell"/>
</dbReference>
<evidence type="ECO:0000256" key="32">
    <source>
        <dbReference type="RuleBase" id="RU000405"/>
    </source>
</evidence>
<feature type="binding site" evidence="30">
    <location>
        <position position="869"/>
    </location>
    <ligand>
        <name>ATP</name>
        <dbReference type="ChEBI" id="CHEBI:30616"/>
    </ligand>
</feature>
<dbReference type="FunFam" id="3.30.70.1230:FF:000009">
    <property type="entry name" value="Adenylate cyclase"/>
    <property type="match status" value="1"/>
</dbReference>
<feature type="binding site" evidence="30">
    <location>
        <begin position="963"/>
        <end position="967"/>
    </location>
    <ligand>
        <name>ATP</name>
        <dbReference type="ChEBI" id="CHEBI:30616"/>
    </ligand>
</feature>
<evidence type="ECO:0000256" key="21">
    <source>
        <dbReference type="ARBA" id="ARBA00022989"/>
    </source>
</evidence>
<keyword evidence="24 29" id="KW-0472">Membrane</keyword>
<evidence type="ECO:0000256" key="34">
    <source>
        <dbReference type="SAM" id="Phobius"/>
    </source>
</evidence>
<evidence type="ECO:0000256" key="12">
    <source>
        <dbReference type="ARBA" id="ARBA00022692"/>
    </source>
</evidence>
<evidence type="ECO:0000259" key="35">
    <source>
        <dbReference type="PROSITE" id="PS50125"/>
    </source>
</evidence>
<evidence type="ECO:0000256" key="1">
    <source>
        <dbReference type="ARBA" id="ARBA00001593"/>
    </source>
</evidence>
<evidence type="ECO:0000256" key="19">
    <source>
        <dbReference type="ARBA" id="ARBA00022843"/>
    </source>
</evidence>
<dbReference type="InterPro" id="IPR018297">
    <property type="entry name" value="A/G_cyclase_CS"/>
</dbReference>
<dbReference type="GO" id="GO:0035556">
    <property type="term" value="P:intracellular signal transduction"/>
    <property type="evidence" value="ECO:0007669"/>
    <property type="project" value="InterPro"/>
</dbReference>
<evidence type="ECO:0000256" key="26">
    <source>
        <dbReference type="ARBA" id="ARBA00023211"/>
    </source>
</evidence>
<keyword evidence="28" id="KW-0966">Cell projection</keyword>
<accession>A0A5A9NE47</accession>
<feature type="transmembrane region" description="Helical" evidence="34">
    <location>
        <begin position="64"/>
        <end position="86"/>
    </location>
</feature>
<keyword evidence="19" id="KW-0832">Ubl conjugation</keyword>
<feature type="transmembrane region" description="Helical" evidence="34">
    <location>
        <begin position="692"/>
        <end position="713"/>
    </location>
</feature>
<feature type="region of interest" description="Disordered" evidence="33">
    <location>
        <begin position="1"/>
        <end position="27"/>
    </location>
</feature>
<feature type="transmembrane region" description="Helical" evidence="34">
    <location>
        <begin position="123"/>
        <end position="143"/>
    </location>
</feature>
<evidence type="ECO:0000256" key="24">
    <source>
        <dbReference type="ARBA" id="ARBA00023136"/>
    </source>
</evidence>
<evidence type="ECO:0000256" key="7">
    <source>
        <dbReference type="ARBA" id="ARBA00022475"/>
    </source>
</evidence>
<dbReference type="EC" id="4.6.1.1" evidence="29"/>
<dbReference type="PANTHER" id="PTHR45627">
    <property type="entry name" value="ADENYLATE CYCLASE TYPE 1"/>
    <property type="match status" value="1"/>
</dbReference>
<dbReference type="FunFam" id="3.30.70.1230:FF:000006">
    <property type="entry name" value="Adenylate cyclase"/>
    <property type="match status" value="1"/>
</dbReference>
<dbReference type="Pfam" id="PF16214">
    <property type="entry name" value="AC_N"/>
    <property type="match status" value="1"/>
</dbReference>
<dbReference type="EMBL" id="SOYY01000018">
    <property type="protein sequence ID" value="KAA0708284.1"/>
    <property type="molecule type" value="Genomic_DNA"/>
</dbReference>
<keyword evidence="17 29" id="KW-0067">ATP-binding</keyword>
<dbReference type="SMART" id="SM00044">
    <property type="entry name" value="CYCc"/>
    <property type="match status" value="2"/>
</dbReference>
<keyword evidence="11" id="KW-0716">Sensory transduction</keyword>
<feature type="binding site" evidence="31">
    <location>
        <position position="355"/>
    </location>
    <ligand>
        <name>Mg(2+)</name>
        <dbReference type="ChEBI" id="CHEBI:18420"/>
        <label>1</label>
        <note>catalytic</note>
    </ligand>
</feature>
<feature type="binding site" evidence="30">
    <location>
        <begin position="956"/>
        <end position="958"/>
    </location>
    <ligand>
        <name>ATP</name>
        <dbReference type="ChEBI" id="CHEBI:30616"/>
    </ligand>
</feature>
<dbReference type="GO" id="GO:0006171">
    <property type="term" value="P:cAMP biosynthetic process"/>
    <property type="evidence" value="ECO:0007669"/>
    <property type="project" value="UniProtKB-KW"/>
</dbReference>
<keyword evidence="9" id="KW-1017">Isopeptide bond</keyword>
<keyword evidence="37" id="KW-1185">Reference proteome</keyword>
<keyword evidence="18 29" id="KW-0460">Magnesium</keyword>
<dbReference type="PANTHER" id="PTHR45627:SF30">
    <property type="entry name" value="ADENYLATE CYCLASE TYPE 3"/>
    <property type="match status" value="1"/>
</dbReference>
<keyword evidence="25" id="KW-0325">Glycoprotein</keyword>
<feature type="binding site" evidence="30">
    <location>
        <begin position="311"/>
        <end position="316"/>
    </location>
    <ligand>
        <name>ATP</name>
        <dbReference type="ChEBI" id="CHEBI:30616"/>
    </ligand>
</feature>
<dbReference type="InterPro" id="IPR030672">
    <property type="entry name" value="Adcy"/>
</dbReference>
<keyword evidence="27 29" id="KW-0456">Lyase</keyword>
<feature type="region of interest" description="Disordered" evidence="33">
    <location>
        <begin position="493"/>
        <end position="513"/>
    </location>
</feature>
<evidence type="ECO:0000256" key="22">
    <source>
        <dbReference type="ARBA" id="ARBA00022998"/>
    </source>
</evidence>
<evidence type="ECO:0000256" key="11">
    <source>
        <dbReference type="ARBA" id="ARBA00022606"/>
    </source>
</evidence>
<feature type="binding site" evidence="31">
    <location>
        <position position="312"/>
    </location>
    <ligand>
        <name>Mg(2+)</name>
        <dbReference type="ChEBI" id="CHEBI:18420"/>
        <label>2</label>
        <note>catalytic</note>
    </ligand>
</feature>
<dbReference type="InterPro" id="IPR001054">
    <property type="entry name" value="A/G_cyclase"/>
</dbReference>
<dbReference type="PROSITE" id="PS50125">
    <property type="entry name" value="GUANYLATE_CYCLASE_2"/>
    <property type="match status" value="2"/>
</dbReference>
<dbReference type="Pfam" id="PF00211">
    <property type="entry name" value="Guanylate_cyc"/>
    <property type="match status" value="2"/>
</dbReference>
<evidence type="ECO:0000256" key="16">
    <source>
        <dbReference type="ARBA" id="ARBA00022741"/>
    </source>
</evidence>
<dbReference type="PROSITE" id="PS00452">
    <property type="entry name" value="GUANYLATE_CYCLASE_1"/>
    <property type="match status" value="2"/>
</dbReference>
<evidence type="ECO:0000256" key="10">
    <source>
        <dbReference type="ARBA" id="ARBA00022553"/>
    </source>
</evidence>
<dbReference type="GO" id="GO:0004016">
    <property type="term" value="F:adenylate cyclase activity"/>
    <property type="evidence" value="ECO:0007669"/>
    <property type="project" value="UniProtKB-EC"/>
</dbReference>
<evidence type="ECO:0000256" key="14">
    <source>
        <dbReference type="ARBA" id="ARBA00022725"/>
    </source>
</evidence>
<evidence type="ECO:0000256" key="13">
    <source>
        <dbReference type="ARBA" id="ARBA00022723"/>
    </source>
</evidence>
<keyword evidence="16 29" id="KW-0547">Nucleotide-binding</keyword>
<dbReference type="CDD" id="cd07302">
    <property type="entry name" value="CHD"/>
    <property type="match status" value="2"/>
</dbReference>
<evidence type="ECO:0000256" key="15">
    <source>
        <dbReference type="ARBA" id="ARBA00022737"/>
    </source>
</evidence>
<comment type="catalytic activity">
    <reaction evidence="1 29">
        <text>ATP = 3',5'-cyclic AMP + diphosphate</text>
        <dbReference type="Rhea" id="RHEA:15389"/>
        <dbReference type="ChEBI" id="CHEBI:30616"/>
        <dbReference type="ChEBI" id="CHEBI:33019"/>
        <dbReference type="ChEBI" id="CHEBI:58165"/>
        <dbReference type="EC" id="4.6.1.1"/>
    </reaction>
</comment>